<evidence type="ECO:0000256" key="7">
    <source>
        <dbReference type="ARBA" id="ARBA00023159"/>
    </source>
</evidence>
<organism evidence="13 14">
    <name type="scientific">Funneliformis geosporum</name>
    <dbReference type="NCBI Taxonomy" id="1117311"/>
    <lineage>
        <taxon>Eukaryota</taxon>
        <taxon>Fungi</taxon>
        <taxon>Fungi incertae sedis</taxon>
        <taxon>Mucoromycota</taxon>
        <taxon>Glomeromycotina</taxon>
        <taxon>Glomeromycetes</taxon>
        <taxon>Glomerales</taxon>
        <taxon>Glomeraceae</taxon>
        <taxon>Funneliformis</taxon>
    </lineage>
</organism>
<dbReference type="Proteomes" id="UP001153678">
    <property type="component" value="Unassembled WGS sequence"/>
</dbReference>
<dbReference type="Pfam" id="PF25326">
    <property type="entry name" value="ARM_SRB8"/>
    <property type="match status" value="1"/>
</dbReference>
<reference evidence="13" key="1">
    <citation type="submission" date="2022-08" db="EMBL/GenBank/DDBJ databases">
        <authorList>
            <person name="Kallberg Y."/>
            <person name="Tangrot J."/>
            <person name="Rosling A."/>
        </authorList>
    </citation>
    <scope>NUCLEOTIDE SEQUENCE</scope>
    <source>
        <strain evidence="13">Wild A</strain>
    </source>
</reference>
<feature type="domain" description="Mediator complex subunit Med12" evidence="12">
    <location>
        <begin position="105"/>
        <end position="167"/>
    </location>
</feature>
<keyword evidence="8" id="KW-0804">Transcription</keyword>
<dbReference type="OrthoDB" id="20828at2759"/>
<evidence type="ECO:0000256" key="11">
    <source>
        <dbReference type="ARBA" id="ARBA00032010"/>
    </source>
</evidence>
<accession>A0A9W4SMD4</accession>
<evidence type="ECO:0000256" key="10">
    <source>
        <dbReference type="ARBA" id="ARBA00025661"/>
    </source>
</evidence>
<dbReference type="Pfam" id="PF09497">
    <property type="entry name" value="Med12"/>
    <property type="match status" value="1"/>
</dbReference>
<keyword evidence="6" id="KW-0805">Transcription regulation</keyword>
<evidence type="ECO:0000256" key="2">
    <source>
        <dbReference type="ARBA" id="ARBA00010289"/>
    </source>
</evidence>
<dbReference type="PANTHER" id="PTHR46567:SF1">
    <property type="entry name" value="MEDIATOR OF RNA POLYMERASE II TRANSCRIPTION SUBUNIT 12"/>
    <property type="match status" value="1"/>
</dbReference>
<name>A0A9W4SMD4_9GLOM</name>
<comment type="subunit">
    <text evidence="3">Component of the SRB8-11 complex, which itself associates with the Mediator complex.</text>
</comment>
<dbReference type="SMART" id="SM01281">
    <property type="entry name" value="Med12"/>
    <property type="match status" value="1"/>
</dbReference>
<evidence type="ECO:0000259" key="12">
    <source>
        <dbReference type="SMART" id="SM01281"/>
    </source>
</evidence>
<dbReference type="Pfam" id="PF12145">
    <property type="entry name" value="Med12-LCEWAV"/>
    <property type="match status" value="1"/>
</dbReference>
<comment type="caution">
    <text evidence="13">The sequence shown here is derived from an EMBL/GenBank/DDBJ whole genome shotgun (WGS) entry which is preliminary data.</text>
</comment>
<evidence type="ECO:0000256" key="5">
    <source>
        <dbReference type="ARBA" id="ARBA00022491"/>
    </source>
</evidence>
<dbReference type="PANTHER" id="PTHR46567">
    <property type="entry name" value="MEDIATOR OF RNA POLYMERASE II TRANSCRIPTION SUBUNIT 12"/>
    <property type="match status" value="1"/>
</dbReference>
<dbReference type="InterPro" id="IPR019035">
    <property type="entry name" value="Mediator_Med12"/>
</dbReference>
<dbReference type="GO" id="GO:0016592">
    <property type="term" value="C:mediator complex"/>
    <property type="evidence" value="ECO:0007669"/>
    <property type="project" value="InterPro"/>
</dbReference>
<keyword evidence="14" id="KW-1185">Reference proteome</keyword>
<evidence type="ECO:0000313" key="14">
    <source>
        <dbReference type="Proteomes" id="UP001153678"/>
    </source>
</evidence>
<evidence type="ECO:0000256" key="3">
    <source>
        <dbReference type="ARBA" id="ARBA00011629"/>
    </source>
</evidence>
<evidence type="ECO:0000256" key="6">
    <source>
        <dbReference type="ARBA" id="ARBA00023015"/>
    </source>
</evidence>
<gene>
    <name evidence="13" type="ORF">FWILDA_LOCUS6713</name>
</gene>
<dbReference type="GO" id="GO:0006357">
    <property type="term" value="P:regulation of transcription by RNA polymerase II"/>
    <property type="evidence" value="ECO:0007669"/>
    <property type="project" value="InterPro"/>
</dbReference>
<evidence type="ECO:0000256" key="1">
    <source>
        <dbReference type="ARBA" id="ARBA00004123"/>
    </source>
</evidence>
<sequence>MSQQRLQKYELVPPKNLAPFHRFSTELGYPDFYPPKPGQDEDQMTEENVKRGFVDVPFVKNEFFPAHDILSEQLRDPNILKNLGDFMTDVMRRKNETNTFQGSSQFIVPTIVWVPSEERDKWLNDLAGNVPLKILAKNVPKGIDGINLLDLVTQNRVPLARATWFTKIVGINHRLQNHHRSAATEYTKNWTLTFNTFIRKQSSNYDPAKWKYWHVLKAQNRSQFIILLAKWQFDEQLLDQRLLRWTLENLIQADHWQTAMWLWLVQQFLSEFQRSRTLMRLLIETIIKKLQDMNQNQAVSNKLGLVIKKMKNMLLALFLTTPDMFVFPVCWNTYKELLRCVLLEDSSTDTPISKDLKRQRERYYEMVRSRNEMFDEKKLNPLGMGNLQEALLYRMISILDKVNCLNDYHSITKKYFRMNGNFLMEREISTLIYTLCYWAITSFREGDFRVYSASTILDIWKNEVSAEEKLEQRQSTIQSSLVEFLDVYPLGKNELKEEEELEMLSRLFGELTRNGHFSYQRYLQRLIARGDVRHEKRNTERSLRHLRYVKWFAIYEPELHDLNQRWHILYGVNIKDTTDEREFDTFVNIISKKLPNMLSPKANDFDAPMVDDPISDFTYSLNFDNKSLDFIKHTTKFCQLRVIQEFLTPSVKQFVQNAPIDVHNWRNPTQPGSSLLNARQLATIIQVIELTKDYSSLLELIIWVLENSMERSIFPLIVDTIKRHERIWEAMNKSDVVFDVLMKKNDQLREKRKTEICIVKYLLNIVHDDKKLKSEMEEYPNMSQLSEAIRRHKNRLGSDIDHLLNQTDGFKISNVDERLFDSETVDGYLYHILMACTDVIHLHARNYADLVDARKLLDIFGDLLRDVGDRATNGFDTVFKNWLNINIRADDDDSLLRQHSTYRLLIFFIILVVRHLVKMETVLEYLVEKNLSRLSDKLLSQKKLDPDGIVECQNLVILLRLLLMHHEHRDLIPLTIMEIQTLQSICESFIHNKEFIIIISSIFHKLAIIENSIEPDNDLVIELRNIRIDFAQVYWFRQLCIANVDNVYNNFVKGNKRLINNKEIERRMIDIIQSGLGNPNDGINGHSISFCFANLHKIFSTVNLWNIQKSRVEFYMCMDKILLLSDAFRSGSILSPILPYNIKESDDDSIMEGSEEEMDKMKRVIEYFWQKLVLQGNKDCLVISHIIQGIREDIASELMERGLVVLERCDELIAGIEEVFRALLLSIGDNKKLEFSKALLSQVQRINDENKSDTYVSCVMARIKLFVLVANVLAARVTAVVTSNKPDLAKLHPEYDLIMKWVILLINLLCDERIHQNGGGANNFDLVLDIVSFLLDEMGKNARAIIVAELKRYQFNVPAIWSNRIKRVLPLKIPQETLGERKHQLDAWQLIEGIGENDDLNNSSIDLSWYDAKVYPRPSKRLKRIDEYEDYNIDLNKKYEEEDRIFVDYNILNMENIQNYLITYLL</sequence>
<keyword evidence="5" id="KW-0678">Repressor</keyword>
<evidence type="ECO:0000313" key="13">
    <source>
        <dbReference type="EMBL" id="CAI2174679.1"/>
    </source>
</evidence>
<dbReference type="InterPro" id="IPR057344">
    <property type="entry name" value="ARM_SRB8"/>
</dbReference>
<comment type="similarity">
    <text evidence="2">Belongs to the Mediator complex subunit 12 family.</text>
</comment>
<comment type="subcellular location">
    <subcellularLocation>
        <location evidence="1">Nucleus</location>
    </subcellularLocation>
</comment>
<dbReference type="GO" id="GO:0003712">
    <property type="term" value="F:transcription coregulator activity"/>
    <property type="evidence" value="ECO:0007669"/>
    <property type="project" value="InterPro"/>
</dbReference>
<protein>
    <recommendedName>
        <fullName evidence="4">Mediator of RNA polymerase II transcription subunit 12</fullName>
    </recommendedName>
    <alternativeName>
        <fullName evidence="11">Mediator complex subunit 12</fullName>
    </alternativeName>
</protein>
<dbReference type="InterPro" id="IPR021990">
    <property type="entry name" value="Mediator_Med12_LCEWAV"/>
</dbReference>
<dbReference type="EMBL" id="CAMKVN010001244">
    <property type="protein sequence ID" value="CAI2174679.1"/>
    <property type="molecule type" value="Genomic_DNA"/>
</dbReference>
<keyword evidence="9" id="KW-0539">Nucleus</keyword>
<comment type="function">
    <text evidence="10">Component of the SRB8-11 complex. The SRB8-11 complex is a regulatory module of the Mediator complex which is itself involved in regulation of basal and activated RNA polymerase II-dependent transcription. The SRB8-11 complex may be involved in the transcriptional repression of a subset of genes regulated by Mediator. It may inhibit the association of the Mediator complex with RNA polymerase II to form the holoenzyme complex.</text>
</comment>
<proteinExistence type="inferred from homology"/>
<keyword evidence="7" id="KW-0010">Activator</keyword>
<evidence type="ECO:0000256" key="4">
    <source>
        <dbReference type="ARBA" id="ARBA00019622"/>
    </source>
</evidence>
<evidence type="ECO:0000256" key="9">
    <source>
        <dbReference type="ARBA" id="ARBA00023242"/>
    </source>
</evidence>
<evidence type="ECO:0000256" key="8">
    <source>
        <dbReference type="ARBA" id="ARBA00023163"/>
    </source>
</evidence>